<dbReference type="GO" id="GO:0046316">
    <property type="term" value="F:gluconokinase activity"/>
    <property type="evidence" value="ECO:0007669"/>
    <property type="project" value="UniProtKB-EC"/>
</dbReference>
<name>A0ABU7MET2_9ACTN</name>
<dbReference type="EC" id="2.7.1.12" evidence="3 9"/>
<dbReference type="Proteomes" id="UP001347146">
    <property type="component" value="Unassembled WGS sequence"/>
</dbReference>
<evidence type="ECO:0000256" key="9">
    <source>
        <dbReference type="RuleBase" id="RU363066"/>
    </source>
</evidence>
<keyword evidence="11" id="KW-1185">Reference proteome</keyword>
<evidence type="ECO:0000256" key="2">
    <source>
        <dbReference type="ARBA" id="ARBA00008420"/>
    </source>
</evidence>
<dbReference type="EMBL" id="JAZDUF010000004">
    <property type="protein sequence ID" value="MEE3851614.1"/>
    <property type="molecule type" value="Genomic_DNA"/>
</dbReference>
<evidence type="ECO:0000256" key="1">
    <source>
        <dbReference type="ARBA" id="ARBA00004761"/>
    </source>
</evidence>
<dbReference type="PANTHER" id="PTHR43442:SF3">
    <property type="entry name" value="GLUCONOKINASE-RELATED"/>
    <property type="match status" value="1"/>
</dbReference>
<keyword evidence="6 9" id="KW-0418">Kinase</keyword>
<evidence type="ECO:0000313" key="11">
    <source>
        <dbReference type="Proteomes" id="UP001347146"/>
    </source>
</evidence>
<comment type="caution">
    <text evidence="10">The sequence shown here is derived from an EMBL/GenBank/DDBJ whole genome shotgun (WGS) entry which is preliminary data.</text>
</comment>
<dbReference type="PANTHER" id="PTHR43442">
    <property type="entry name" value="GLUCONOKINASE-RELATED"/>
    <property type="match status" value="1"/>
</dbReference>
<comment type="pathway">
    <text evidence="1">Carbohydrate acid metabolism.</text>
</comment>
<accession>A0ABU7MET2</accession>
<dbReference type="PRINTS" id="PR01100">
    <property type="entry name" value="SHIKIMTKNASE"/>
</dbReference>
<evidence type="ECO:0000256" key="7">
    <source>
        <dbReference type="ARBA" id="ARBA00022840"/>
    </source>
</evidence>
<reference evidence="10 11" key="1">
    <citation type="submission" date="2024-01" db="EMBL/GenBank/DDBJ databases">
        <title>Draft genome sequence of Gordonia sp. LSe1-13.</title>
        <authorList>
            <person name="Suphannarot A."/>
            <person name="Mingma R."/>
        </authorList>
    </citation>
    <scope>NUCLEOTIDE SEQUENCE [LARGE SCALE GENOMIC DNA]</scope>
    <source>
        <strain evidence="10 11">LSe1-13</strain>
    </source>
</reference>
<protein>
    <recommendedName>
        <fullName evidence="3 9">Gluconokinase</fullName>
        <ecNumber evidence="3 9">2.7.1.12</ecNumber>
    </recommendedName>
</protein>
<comment type="similarity">
    <text evidence="2 9">Belongs to the gluconokinase GntK/GntV family.</text>
</comment>
<sequence>MTTPVVVMGVSGSGKSTVGRALAQRLAVDFIDADDLHPPANVAKMKAGHPLDDTDRWPWLDDVGRRLAEPGGGVVACSALKRAYRDRLRAAAPTTWFLHLSGSRELIGRRQADRTGHFMPTGLLASQFDDLEPLAADEPGLTLDVALDVGEIVSAALEALLTD</sequence>
<keyword evidence="5 9" id="KW-0547">Nucleotide-binding</keyword>
<evidence type="ECO:0000313" key="10">
    <source>
        <dbReference type="EMBL" id="MEE3851614.1"/>
    </source>
</evidence>
<dbReference type="Pfam" id="PF13671">
    <property type="entry name" value="AAA_33"/>
    <property type="match status" value="1"/>
</dbReference>
<dbReference type="InterPro" id="IPR006001">
    <property type="entry name" value="Therm_gnt_kin"/>
</dbReference>
<gene>
    <name evidence="10" type="ORF">VZC37_14815</name>
</gene>
<dbReference type="SUPFAM" id="SSF52540">
    <property type="entry name" value="P-loop containing nucleoside triphosphate hydrolases"/>
    <property type="match status" value="1"/>
</dbReference>
<evidence type="ECO:0000256" key="6">
    <source>
        <dbReference type="ARBA" id="ARBA00022777"/>
    </source>
</evidence>
<dbReference type="InterPro" id="IPR027417">
    <property type="entry name" value="P-loop_NTPase"/>
</dbReference>
<proteinExistence type="inferred from homology"/>
<organism evidence="10 11">
    <name type="scientific">Gordonia sesuvii</name>
    <dbReference type="NCBI Taxonomy" id="3116777"/>
    <lineage>
        <taxon>Bacteria</taxon>
        <taxon>Bacillati</taxon>
        <taxon>Actinomycetota</taxon>
        <taxon>Actinomycetes</taxon>
        <taxon>Mycobacteriales</taxon>
        <taxon>Gordoniaceae</taxon>
        <taxon>Gordonia</taxon>
    </lineage>
</organism>
<dbReference type="CDD" id="cd02021">
    <property type="entry name" value="GntK"/>
    <property type="match status" value="1"/>
</dbReference>
<comment type="catalytic activity">
    <reaction evidence="8 9">
        <text>D-gluconate + ATP = 6-phospho-D-gluconate + ADP + H(+)</text>
        <dbReference type="Rhea" id="RHEA:19433"/>
        <dbReference type="ChEBI" id="CHEBI:15378"/>
        <dbReference type="ChEBI" id="CHEBI:18391"/>
        <dbReference type="ChEBI" id="CHEBI:30616"/>
        <dbReference type="ChEBI" id="CHEBI:58759"/>
        <dbReference type="ChEBI" id="CHEBI:456216"/>
        <dbReference type="EC" id="2.7.1.12"/>
    </reaction>
</comment>
<evidence type="ECO:0000256" key="8">
    <source>
        <dbReference type="ARBA" id="ARBA00048090"/>
    </source>
</evidence>
<keyword evidence="4 9" id="KW-0808">Transferase</keyword>
<evidence type="ECO:0000256" key="4">
    <source>
        <dbReference type="ARBA" id="ARBA00022679"/>
    </source>
</evidence>
<dbReference type="Gene3D" id="3.40.50.300">
    <property type="entry name" value="P-loop containing nucleotide triphosphate hydrolases"/>
    <property type="match status" value="1"/>
</dbReference>
<keyword evidence="7 9" id="KW-0067">ATP-binding</keyword>
<dbReference type="RefSeq" id="WP_330433750.1">
    <property type="nucleotide sequence ID" value="NZ_JAZDUF010000004.1"/>
</dbReference>
<evidence type="ECO:0000256" key="5">
    <source>
        <dbReference type="ARBA" id="ARBA00022741"/>
    </source>
</evidence>
<evidence type="ECO:0000256" key="3">
    <source>
        <dbReference type="ARBA" id="ARBA00012054"/>
    </source>
</evidence>
<dbReference type="NCBIfam" id="TIGR01313">
    <property type="entry name" value="therm_gnt_kin"/>
    <property type="match status" value="1"/>
</dbReference>